<organism evidence="1 2">
    <name type="scientific">Cymbomonas tetramitiformis</name>
    <dbReference type="NCBI Taxonomy" id="36881"/>
    <lineage>
        <taxon>Eukaryota</taxon>
        <taxon>Viridiplantae</taxon>
        <taxon>Chlorophyta</taxon>
        <taxon>Pyramimonadophyceae</taxon>
        <taxon>Pyramimonadales</taxon>
        <taxon>Pyramimonadaceae</taxon>
        <taxon>Cymbomonas</taxon>
    </lineage>
</organism>
<name>A0AAE0H1Q4_9CHLO</name>
<dbReference type="SMART" id="SM00320">
    <property type="entry name" value="WD40"/>
    <property type="match status" value="4"/>
</dbReference>
<evidence type="ECO:0000313" key="2">
    <source>
        <dbReference type="Proteomes" id="UP001190700"/>
    </source>
</evidence>
<dbReference type="Pfam" id="PF00400">
    <property type="entry name" value="WD40"/>
    <property type="match status" value="2"/>
</dbReference>
<evidence type="ECO:0000313" key="1">
    <source>
        <dbReference type="EMBL" id="KAK3288254.1"/>
    </source>
</evidence>
<comment type="caution">
    <text evidence="1">The sequence shown here is derived from an EMBL/GenBank/DDBJ whole genome shotgun (WGS) entry which is preliminary data.</text>
</comment>
<dbReference type="PANTHER" id="PTHR45521">
    <property type="entry name" value="TSET COMPLEX MEMBER TSTF"/>
    <property type="match status" value="1"/>
</dbReference>
<dbReference type="AlphaFoldDB" id="A0AAE0H1Q4"/>
<dbReference type="InterPro" id="IPR015943">
    <property type="entry name" value="WD40/YVTN_repeat-like_dom_sf"/>
</dbReference>
<feature type="non-terminal residue" evidence="1">
    <location>
        <position position="434"/>
    </location>
</feature>
<keyword evidence="2" id="KW-1185">Reference proteome</keyword>
<dbReference type="EMBL" id="LGRX02000537">
    <property type="protein sequence ID" value="KAK3288254.1"/>
    <property type="molecule type" value="Genomic_DNA"/>
</dbReference>
<dbReference type="InterPro" id="IPR053290">
    <property type="entry name" value="TSET_complex_member"/>
</dbReference>
<dbReference type="InterPro" id="IPR011047">
    <property type="entry name" value="Quinoprotein_ADH-like_sf"/>
</dbReference>
<dbReference type="Proteomes" id="UP001190700">
    <property type="component" value="Unassembled WGS sequence"/>
</dbReference>
<sequence length="434" mass="46101">MNGIAKFAAAHHGGAKIRCLDAHPVLPWVVAADEHDSVVVWDWEQGRVLLEVGKGHGGLEECRLQNIQLQRLAARDPDNWDAPDTVAALAANGSQKPALFASVRCVRFYDSDVCTWKYAHQKALYDATAATGTASSDAEDGANLARFLGAPLLHGRRWLVVCCDSKVVFIDLVSMRMKDLNKGNTFESKTPHCVEFLLPSASSVLGDGPHAAFGCSDGVIRIFSMQKWEVVRKFSGGHRGGATCLGAGGEEVLGRGIEGARPVWGAGGGGEGKAPREGIEGRELSGEQVVREVPLGSRIEEGTWVWGAGVAVRSSREPDEGRDLSGGAGGEQVVRKFSGGHRGGVTCLLPLLGRSQQHRGLCLVSGGSDGHFGVWDVNKSGTSPQEDSPPRVMGKLHSDSVHALDLTSSPGGALHMVSVGADNKLYVYDTADWK</sequence>
<dbReference type="Gene3D" id="2.130.10.10">
    <property type="entry name" value="YVTN repeat-like/Quinoprotein amine dehydrogenase"/>
    <property type="match status" value="2"/>
</dbReference>
<dbReference type="PANTHER" id="PTHR45521:SF2">
    <property type="entry name" value="TRANSDUCIN_WD40 REPEAT-LIKE SUPERFAMILY PROTEIN"/>
    <property type="match status" value="1"/>
</dbReference>
<dbReference type="InterPro" id="IPR001680">
    <property type="entry name" value="WD40_rpt"/>
</dbReference>
<dbReference type="SUPFAM" id="SSF50998">
    <property type="entry name" value="Quinoprotein alcohol dehydrogenase-like"/>
    <property type="match status" value="1"/>
</dbReference>
<gene>
    <name evidence="1" type="ORF">CYMTET_4255</name>
</gene>
<proteinExistence type="predicted"/>
<reference evidence="1 2" key="1">
    <citation type="journal article" date="2015" name="Genome Biol. Evol.">
        <title>Comparative Genomics of a Bacterivorous Green Alga Reveals Evolutionary Causalities and Consequences of Phago-Mixotrophic Mode of Nutrition.</title>
        <authorList>
            <person name="Burns J.A."/>
            <person name="Paasch A."/>
            <person name="Narechania A."/>
            <person name="Kim E."/>
        </authorList>
    </citation>
    <scope>NUCLEOTIDE SEQUENCE [LARGE SCALE GENOMIC DNA]</scope>
    <source>
        <strain evidence="1 2">PLY_AMNH</strain>
    </source>
</reference>
<protein>
    <submittedName>
        <fullName evidence="1">Uncharacterized protein</fullName>
    </submittedName>
</protein>
<accession>A0AAE0H1Q4</accession>